<evidence type="ECO:0000256" key="3">
    <source>
        <dbReference type="PIRNR" id="PIRNR000858"/>
    </source>
</evidence>
<proteinExistence type="inferred from homology"/>
<comment type="caution">
    <text evidence="4">The sequence shown here is derived from an EMBL/GenBank/DDBJ whole genome shotgun (WGS) entry which is preliminary data.</text>
</comment>
<dbReference type="PANTHER" id="PTHR13707">
    <property type="entry name" value="KETOACID-COENZYME A TRANSFERASE"/>
    <property type="match status" value="1"/>
</dbReference>
<dbReference type="Proteomes" id="UP001597417">
    <property type="component" value="Unassembled WGS sequence"/>
</dbReference>
<dbReference type="Gene3D" id="3.40.1080.10">
    <property type="entry name" value="Glutaconate Coenzyme A-transferase"/>
    <property type="match status" value="2"/>
</dbReference>
<dbReference type="InterPro" id="IPR014388">
    <property type="entry name" value="3-oxoacid_CoA-transferase"/>
</dbReference>
<dbReference type="PIRSF" id="PIRSF000858">
    <property type="entry name" value="SCOT-t"/>
    <property type="match status" value="1"/>
</dbReference>
<name>A0ABW5FR37_9PSEU</name>
<evidence type="ECO:0000313" key="4">
    <source>
        <dbReference type="EMBL" id="MFD2415176.1"/>
    </source>
</evidence>
<comment type="similarity">
    <text evidence="1 3">Belongs to the 3-oxoacid CoA-transferase family.</text>
</comment>
<dbReference type="InterPro" id="IPR012792">
    <property type="entry name" value="3-oxoacid_CoA-transf_A"/>
</dbReference>
<dbReference type="NCBIfam" id="TIGR02429">
    <property type="entry name" value="pcaI_scoA_fam"/>
    <property type="match status" value="1"/>
</dbReference>
<keyword evidence="5" id="KW-1185">Reference proteome</keyword>
<dbReference type="GO" id="GO:0008260">
    <property type="term" value="F:succinyl-CoA:3-oxo-acid CoA-transferase activity"/>
    <property type="evidence" value="ECO:0007669"/>
    <property type="project" value="UniProtKB-EC"/>
</dbReference>
<evidence type="ECO:0000256" key="2">
    <source>
        <dbReference type="ARBA" id="ARBA00022679"/>
    </source>
</evidence>
<keyword evidence="2 3" id="KW-0808">Transferase</keyword>
<reference evidence="5" key="1">
    <citation type="journal article" date="2019" name="Int. J. Syst. Evol. Microbiol.">
        <title>The Global Catalogue of Microorganisms (GCM) 10K type strain sequencing project: providing services to taxonomists for standard genome sequencing and annotation.</title>
        <authorList>
            <consortium name="The Broad Institute Genomics Platform"/>
            <consortium name="The Broad Institute Genome Sequencing Center for Infectious Disease"/>
            <person name="Wu L."/>
            <person name="Ma J."/>
        </authorList>
    </citation>
    <scope>NUCLEOTIDE SEQUENCE [LARGE SCALE GENOMIC DNA]</scope>
    <source>
        <strain evidence="5">CGMCC 4.7645</strain>
    </source>
</reference>
<dbReference type="EC" id="2.8.3.5" evidence="4"/>
<dbReference type="SMART" id="SM00882">
    <property type="entry name" value="CoA_trans"/>
    <property type="match status" value="2"/>
</dbReference>
<sequence length="482" mass="50506">MKTAAETALDKVTTAEKAVADVPDGASIAIVGFGTGHRFPSTLIRALVDAGPRNLCIVANSLGRGETSPESLALAGQVNRLIVSFSSRAGIQSDVADKIKSGEIALELVAQGILVERLRAAGAGLAGFYSPTAVGTELAEGKEIRTFNGREYVLEEALQVDYAFLRAYRADRSGNVQFKESSQNFNPSFAKGARVVIVEAEEIVERGEIAPEDIHLPEIFVTHVVPTTVIVKPGLAPAAVGRRAPDTRKTYFGKPALSRLEMAERAARLLPDSGYVNLGAGLPNLIAGFLTGKNIRLHAENGVLGYGGPVRDEAKLDADLFDAGGGFVEPLPGMSFFDSVTSFEIARSGRLSAVVLGGYQVDADGNLANWTTPGQAGGGIGGAMDLVASGSTLIVLMEHCDSKGNAKIVDRCTFPLTGQRCVDVVVTDLGVLRRDGDGFVLEDVVEGFTPEEVLGLTGLGDRGRISPDLTVLPAGDQAATTS</sequence>
<protein>
    <submittedName>
        <fullName evidence="4">3-oxoacid CoA-transferase</fullName>
        <ecNumber evidence="4">2.8.3.5</ecNumber>
    </submittedName>
</protein>
<accession>A0ABW5FR37</accession>
<dbReference type="InterPro" id="IPR037171">
    <property type="entry name" value="NagB/RpiA_transferase-like"/>
</dbReference>
<dbReference type="SUPFAM" id="SSF100950">
    <property type="entry name" value="NagB/RpiA/CoA transferase-like"/>
    <property type="match status" value="2"/>
</dbReference>
<evidence type="ECO:0000313" key="5">
    <source>
        <dbReference type="Proteomes" id="UP001597417"/>
    </source>
</evidence>
<organism evidence="4 5">
    <name type="scientific">Amycolatopsis pigmentata</name>
    <dbReference type="NCBI Taxonomy" id="450801"/>
    <lineage>
        <taxon>Bacteria</taxon>
        <taxon>Bacillati</taxon>
        <taxon>Actinomycetota</taxon>
        <taxon>Actinomycetes</taxon>
        <taxon>Pseudonocardiales</taxon>
        <taxon>Pseudonocardiaceae</taxon>
        <taxon>Amycolatopsis</taxon>
    </lineage>
</organism>
<dbReference type="PANTHER" id="PTHR13707:SF60">
    <property type="entry name" value="ACETATE COA-TRANSFERASE SUBUNIT ALPHA"/>
    <property type="match status" value="1"/>
</dbReference>
<dbReference type="InterPro" id="IPR004165">
    <property type="entry name" value="CoA_trans_fam_I"/>
</dbReference>
<gene>
    <name evidence="4" type="ORF">ACFSXZ_02425</name>
</gene>
<dbReference type="EMBL" id="JBHUKR010000004">
    <property type="protein sequence ID" value="MFD2415176.1"/>
    <property type="molecule type" value="Genomic_DNA"/>
</dbReference>
<evidence type="ECO:0000256" key="1">
    <source>
        <dbReference type="ARBA" id="ARBA00007154"/>
    </source>
</evidence>
<dbReference type="Pfam" id="PF01144">
    <property type="entry name" value="CoA_trans"/>
    <property type="match status" value="2"/>
</dbReference>
<dbReference type="RefSeq" id="WP_378260741.1">
    <property type="nucleotide sequence ID" value="NZ_JBHUKR010000004.1"/>
</dbReference>